<dbReference type="SUPFAM" id="SSF56784">
    <property type="entry name" value="HAD-like"/>
    <property type="match status" value="1"/>
</dbReference>
<evidence type="ECO:0000256" key="1">
    <source>
        <dbReference type="ARBA" id="ARBA00022801"/>
    </source>
</evidence>
<organism evidence="2 3">
    <name type="scientific">Parendozoicomonas callyspongiae</name>
    <dbReference type="NCBI Taxonomy" id="2942213"/>
    <lineage>
        <taxon>Bacteria</taxon>
        <taxon>Pseudomonadati</taxon>
        <taxon>Pseudomonadota</taxon>
        <taxon>Gammaproteobacteria</taxon>
        <taxon>Oceanospirillales</taxon>
        <taxon>Endozoicomonadaceae</taxon>
        <taxon>Parendozoicomonas</taxon>
    </lineage>
</organism>
<comment type="caution">
    <text evidence="2">The sequence shown here is derived from an EMBL/GenBank/DDBJ whole genome shotgun (WGS) entry which is preliminary data.</text>
</comment>
<dbReference type="Gene3D" id="3.40.50.1000">
    <property type="entry name" value="HAD superfamily/HAD-like"/>
    <property type="match status" value="1"/>
</dbReference>
<dbReference type="PANTHER" id="PTHR43316">
    <property type="entry name" value="HYDROLASE, HALOACID DELAHOGENASE-RELATED"/>
    <property type="match status" value="1"/>
</dbReference>
<dbReference type="InterPro" id="IPR051540">
    <property type="entry name" value="S-2-haloacid_dehalogenase"/>
</dbReference>
<keyword evidence="1 2" id="KW-0378">Hydrolase</keyword>
<evidence type="ECO:0000313" key="2">
    <source>
        <dbReference type="EMBL" id="MCL6270029.1"/>
    </source>
</evidence>
<dbReference type="SFLD" id="SFLDG01129">
    <property type="entry name" value="C1.5:_HAD__Beta-PGM__Phosphata"/>
    <property type="match status" value="1"/>
</dbReference>
<dbReference type="InterPro" id="IPR023214">
    <property type="entry name" value="HAD_sf"/>
</dbReference>
<sequence>MKNTNLPVIAFDADDTLWPNEPYFREAEKDMMKILTPYFRGGDLMEHLYQQEIKNLHIFGYGAKGFTLSMIESAIELSEGTIPGSEIQKIIDLGKQIMTYPIELLEGVEDTLITLREHRLVLITKGDLFDQESKIARSGLANHFDAVEIVSEKDDETYEKLLKRHKIKPENFWMIGNSLKSDVLPIARIGGTGVHIPYESTWQHEQVTTDAAMKETYHELSSIRELPSLIAKVCDSK</sequence>
<gene>
    <name evidence="2" type="ORF">M3P05_08805</name>
</gene>
<dbReference type="SFLD" id="SFLDS00003">
    <property type="entry name" value="Haloacid_Dehalogenase"/>
    <property type="match status" value="1"/>
</dbReference>
<accession>A0ABT0PF77</accession>
<dbReference type="RefSeq" id="WP_249699173.1">
    <property type="nucleotide sequence ID" value="NZ_JAMFLX010000010.1"/>
</dbReference>
<name>A0ABT0PF77_9GAMM</name>
<dbReference type="GO" id="GO:0016787">
    <property type="term" value="F:hydrolase activity"/>
    <property type="evidence" value="ECO:0007669"/>
    <property type="project" value="UniProtKB-KW"/>
</dbReference>
<reference evidence="2 3" key="1">
    <citation type="submission" date="2022-05" db="EMBL/GenBank/DDBJ databases">
        <authorList>
            <person name="Park J.-S."/>
        </authorList>
    </citation>
    <scope>NUCLEOTIDE SEQUENCE [LARGE SCALE GENOMIC DNA]</scope>
    <source>
        <strain evidence="2 3">2012CJ34-2</strain>
    </source>
</reference>
<evidence type="ECO:0000313" key="3">
    <source>
        <dbReference type="Proteomes" id="UP001203338"/>
    </source>
</evidence>
<dbReference type="InterPro" id="IPR036412">
    <property type="entry name" value="HAD-like_sf"/>
</dbReference>
<proteinExistence type="predicted"/>
<dbReference type="Pfam" id="PF00702">
    <property type="entry name" value="Hydrolase"/>
    <property type="match status" value="1"/>
</dbReference>
<dbReference type="EMBL" id="JAMFLX010000010">
    <property type="protein sequence ID" value="MCL6270029.1"/>
    <property type="molecule type" value="Genomic_DNA"/>
</dbReference>
<dbReference type="PANTHER" id="PTHR43316:SF8">
    <property type="entry name" value="HAD FAMILY HYDROLASE"/>
    <property type="match status" value="1"/>
</dbReference>
<dbReference type="Gene3D" id="1.10.150.240">
    <property type="entry name" value="Putative phosphatase, domain 2"/>
    <property type="match status" value="1"/>
</dbReference>
<keyword evidence="3" id="KW-1185">Reference proteome</keyword>
<protein>
    <submittedName>
        <fullName evidence="2">HAD family hydrolase</fullName>
    </submittedName>
</protein>
<dbReference type="Proteomes" id="UP001203338">
    <property type="component" value="Unassembled WGS sequence"/>
</dbReference>
<dbReference type="InterPro" id="IPR023198">
    <property type="entry name" value="PGP-like_dom2"/>
</dbReference>